<sequence>MAERSADILIVGAGMVGAACALKLHKSLPDKRIALVAPTPPDMTNPEPFDPRVVALTEHSRSLLEGLGVWSALVAERVCPYSRMDVWDGEGAGSIQFDSNELGREALGHIVENRLITRQLLQRVQASEIESVPASVQALAFAQNRIVGVTLDTGERMVAPLTIAADGAQSSLRDLAGFAVREWSYGQSAIVTTVQTELSHQFTARQRFTAQGPLAFLPLRTTSSEAAPKHCSIVWSAEQALADELMALDETSFARRLGLAFEHRLGNVESVAKRFALPLHQRHARQYVCPGLALVGDAAHSIHPLAGQGVNLGLLDVACLAQELERAGQRGLKPDEYATLRRYERSRMGHNLTMMAAMEAFKRLYGSQSLSVLHLRNRGMDTVNRLTPLKNTLAEQAMGLSL</sequence>
<reference evidence="9 10" key="1">
    <citation type="submission" date="2023-11" db="EMBL/GenBank/DDBJ databases">
        <title>Gilvimarinus fulvus sp. nov., isolated from the surface of Kelp.</title>
        <authorList>
            <person name="Sun Y.Y."/>
            <person name="Gong Y."/>
            <person name="Du Z.J."/>
        </authorList>
    </citation>
    <scope>NUCLEOTIDE SEQUENCE [LARGE SCALE GENOMIC DNA]</scope>
    <source>
        <strain evidence="9 10">SDUM040013</strain>
    </source>
</reference>
<comment type="caution">
    <text evidence="9">The sequence shown here is derived from an EMBL/GenBank/DDBJ whole genome shotgun (WGS) entry which is preliminary data.</text>
</comment>
<evidence type="ECO:0000259" key="8">
    <source>
        <dbReference type="Pfam" id="PF01494"/>
    </source>
</evidence>
<dbReference type="PROSITE" id="PS01304">
    <property type="entry name" value="UBIH"/>
    <property type="match status" value="1"/>
</dbReference>
<evidence type="ECO:0000256" key="7">
    <source>
        <dbReference type="ARBA" id="ARBA00023033"/>
    </source>
</evidence>
<evidence type="ECO:0000313" key="10">
    <source>
        <dbReference type="Proteomes" id="UP001273505"/>
    </source>
</evidence>
<dbReference type="EMBL" id="JAXAFO010000005">
    <property type="protein sequence ID" value="MDX6848562.1"/>
    <property type="molecule type" value="Genomic_DNA"/>
</dbReference>
<dbReference type="RefSeq" id="WP_302724719.1">
    <property type="nucleotide sequence ID" value="NZ_JAULRU010000823.1"/>
</dbReference>
<evidence type="ECO:0000256" key="1">
    <source>
        <dbReference type="ARBA" id="ARBA00001974"/>
    </source>
</evidence>
<dbReference type="PROSITE" id="PS51257">
    <property type="entry name" value="PROKAR_LIPOPROTEIN"/>
    <property type="match status" value="1"/>
</dbReference>
<dbReference type="InterPro" id="IPR002938">
    <property type="entry name" value="FAD-bd"/>
</dbReference>
<dbReference type="Gene3D" id="3.50.50.60">
    <property type="entry name" value="FAD/NAD(P)-binding domain"/>
    <property type="match status" value="2"/>
</dbReference>
<comment type="pathway">
    <text evidence="2">Cofactor biosynthesis; ubiquinone biosynthesis.</text>
</comment>
<protein>
    <submittedName>
        <fullName evidence="9">UbiH/UbiF/VisC/COQ6 family ubiquinone biosynthesis hydroxylase</fullName>
    </submittedName>
</protein>
<dbReference type="InterPro" id="IPR051205">
    <property type="entry name" value="UbiH/COQ6_monooxygenase"/>
</dbReference>
<dbReference type="SUPFAM" id="SSF51905">
    <property type="entry name" value="FAD/NAD(P)-binding domain"/>
    <property type="match status" value="1"/>
</dbReference>
<evidence type="ECO:0000256" key="2">
    <source>
        <dbReference type="ARBA" id="ARBA00004749"/>
    </source>
</evidence>
<keyword evidence="6" id="KW-0560">Oxidoreductase</keyword>
<feature type="domain" description="FAD-binding" evidence="8">
    <location>
        <begin position="6"/>
        <end position="326"/>
    </location>
</feature>
<evidence type="ECO:0000256" key="3">
    <source>
        <dbReference type="ARBA" id="ARBA00005349"/>
    </source>
</evidence>
<organism evidence="9 10">
    <name type="scientific">Gilvimarinus gilvus</name>
    <dbReference type="NCBI Taxonomy" id="3058038"/>
    <lineage>
        <taxon>Bacteria</taxon>
        <taxon>Pseudomonadati</taxon>
        <taxon>Pseudomonadota</taxon>
        <taxon>Gammaproteobacteria</taxon>
        <taxon>Cellvibrionales</taxon>
        <taxon>Cellvibrionaceae</taxon>
        <taxon>Gilvimarinus</taxon>
    </lineage>
</organism>
<keyword evidence="10" id="KW-1185">Reference proteome</keyword>
<dbReference type="InterPro" id="IPR036188">
    <property type="entry name" value="FAD/NAD-bd_sf"/>
</dbReference>
<dbReference type="Pfam" id="PF01494">
    <property type="entry name" value="FAD_binding_3"/>
    <property type="match status" value="1"/>
</dbReference>
<evidence type="ECO:0000256" key="4">
    <source>
        <dbReference type="ARBA" id="ARBA00022630"/>
    </source>
</evidence>
<keyword evidence="9" id="KW-0830">Ubiquinone</keyword>
<dbReference type="InterPro" id="IPR010971">
    <property type="entry name" value="UbiH/COQ6"/>
</dbReference>
<dbReference type="NCBIfam" id="TIGR01988">
    <property type="entry name" value="Ubi-OHases"/>
    <property type="match status" value="1"/>
</dbReference>
<dbReference type="PANTHER" id="PTHR43876:SF7">
    <property type="entry name" value="UBIQUINONE BIOSYNTHESIS MONOOXYGENASE COQ6, MITOCHONDRIAL"/>
    <property type="match status" value="1"/>
</dbReference>
<evidence type="ECO:0000313" key="9">
    <source>
        <dbReference type="EMBL" id="MDX6848562.1"/>
    </source>
</evidence>
<dbReference type="InterPro" id="IPR018168">
    <property type="entry name" value="Ubi_Hdrlase_CS"/>
</dbReference>
<keyword evidence="7" id="KW-0503">Monooxygenase</keyword>
<dbReference type="PRINTS" id="PR00420">
    <property type="entry name" value="RNGMNOXGNASE"/>
</dbReference>
<dbReference type="Proteomes" id="UP001273505">
    <property type="component" value="Unassembled WGS sequence"/>
</dbReference>
<dbReference type="PANTHER" id="PTHR43876">
    <property type="entry name" value="UBIQUINONE BIOSYNTHESIS MONOOXYGENASE COQ6, MITOCHONDRIAL"/>
    <property type="match status" value="1"/>
</dbReference>
<keyword evidence="4" id="KW-0285">Flavoprotein</keyword>
<gene>
    <name evidence="9" type="ORF">SCD92_04275</name>
</gene>
<comment type="cofactor">
    <cofactor evidence="1">
        <name>FAD</name>
        <dbReference type="ChEBI" id="CHEBI:57692"/>
    </cofactor>
</comment>
<accession>A0ABU4RUL2</accession>
<keyword evidence="5" id="KW-0274">FAD</keyword>
<comment type="similarity">
    <text evidence="3">Belongs to the UbiH/COQ6 family.</text>
</comment>
<name>A0ABU4RUL2_9GAMM</name>
<evidence type="ECO:0000256" key="6">
    <source>
        <dbReference type="ARBA" id="ARBA00023002"/>
    </source>
</evidence>
<evidence type="ECO:0000256" key="5">
    <source>
        <dbReference type="ARBA" id="ARBA00022827"/>
    </source>
</evidence>
<proteinExistence type="inferred from homology"/>